<evidence type="ECO:0000256" key="5">
    <source>
        <dbReference type="ARBA" id="ARBA00023159"/>
    </source>
</evidence>
<evidence type="ECO:0000256" key="4">
    <source>
        <dbReference type="ARBA" id="ARBA00022833"/>
    </source>
</evidence>
<dbReference type="FunFam" id="3.30.50.10:FF:000041">
    <property type="entry name" value="GATA transcription factor 14"/>
    <property type="match status" value="1"/>
</dbReference>
<feature type="compositionally biased region" description="Basic residues" evidence="7">
    <location>
        <begin position="391"/>
        <end position="417"/>
    </location>
</feature>
<dbReference type="AlphaFoldDB" id="A0A368S0V1"/>
<evidence type="ECO:0000256" key="1">
    <source>
        <dbReference type="ARBA" id="ARBA00005694"/>
    </source>
</evidence>
<dbReference type="GO" id="GO:0008270">
    <property type="term" value="F:zinc ion binding"/>
    <property type="evidence" value="ECO:0007669"/>
    <property type="project" value="UniProtKB-KW"/>
</dbReference>
<dbReference type="InterPro" id="IPR013088">
    <property type="entry name" value="Znf_NHR/GATA"/>
</dbReference>
<keyword evidence="2" id="KW-0479">Metal-binding</keyword>
<organism evidence="9">
    <name type="scientific">Setaria italica</name>
    <name type="common">Foxtail millet</name>
    <name type="synonym">Panicum italicum</name>
    <dbReference type="NCBI Taxonomy" id="4555"/>
    <lineage>
        <taxon>Eukaryota</taxon>
        <taxon>Viridiplantae</taxon>
        <taxon>Streptophyta</taxon>
        <taxon>Embryophyta</taxon>
        <taxon>Tracheophyta</taxon>
        <taxon>Spermatophyta</taxon>
        <taxon>Magnoliopsida</taxon>
        <taxon>Liliopsida</taxon>
        <taxon>Poales</taxon>
        <taxon>Poaceae</taxon>
        <taxon>PACMAD clade</taxon>
        <taxon>Panicoideae</taxon>
        <taxon>Panicodae</taxon>
        <taxon>Paniceae</taxon>
        <taxon>Cenchrinae</taxon>
        <taxon>Setaria</taxon>
    </lineage>
</organism>
<evidence type="ECO:0000256" key="3">
    <source>
        <dbReference type="ARBA" id="ARBA00022771"/>
    </source>
</evidence>
<gene>
    <name evidence="9" type="ORF">SETIT_7G289600v2</name>
</gene>
<dbReference type="PROSITE" id="PS50114">
    <property type="entry name" value="GATA_ZN_FINGER_2"/>
    <property type="match status" value="2"/>
</dbReference>
<dbReference type="SUPFAM" id="SSF57716">
    <property type="entry name" value="Glucocorticoid receptor-like (DNA-binding domain)"/>
    <property type="match status" value="2"/>
</dbReference>
<evidence type="ECO:0000259" key="8">
    <source>
        <dbReference type="PROSITE" id="PS50114"/>
    </source>
</evidence>
<dbReference type="Gene3D" id="3.30.50.10">
    <property type="entry name" value="Erythroid Transcription Factor GATA-1, subunit A"/>
    <property type="match status" value="2"/>
</dbReference>
<comment type="similarity">
    <text evidence="1">Belongs to the type IV zinc-finger family. Class A subfamily.</text>
</comment>
<dbReference type="InterPro" id="IPR000679">
    <property type="entry name" value="Znf_GATA"/>
</dbReference>
<reference evidence="9" key="1">
    <citation type="journal article" date="2012" name="Nat. Biotechnol.">
        <title>Reference genome sequence of the model plant Setaria.</title>
        <authorList>
            <person name="Bennetzen J.L."/>
            <person name="Schmutz J."/>
            <person name="Wang H."/>
            <person name="Percifield R."/>
            <person name="Hawkins J."/>
            <person name="Pontaroli A.C."/>
            <person name="Estep M."/>
            <person name="Feng L."/>
            <person name="Vaughn J.N."/>
            <person name="Grimwood J."/>
            <person name="Jenkins J."/>
            <person name="Barry K."/>
            <person name="Lindquist E."/>
            <person name="Hellsten U."/>
            <person name="Deshpande S."/>
            <person name="Wang X."/>
            <person name="Wu X."/>
            <person name="Mitros T."/>
            <person name="Triplett J."/>
            <person name="Yang X."/>
            <person name="Ye C.Y."/>
            <person name="Mauro-Herrera M."/>
            <person name="Wang L."/>
            <person name="Li P."/>
            <person name="Sharma M."/>
            <person name="Sharma R."/>
            <person name="Ronald P.C."/>
            <person name="Panaud O."/>
            <person name="Kellogg E.A."/>
            <person name="Brutnell T.P."/>
            <person name="Doust A.N."/>
            <person name="Tuskan G.A."/>
            <person name="Rokhsar D."/>
            <person name="Devos K.M."/>
        </authorList>
    </citation>
    <scope>NUCLEOTIDE SEQUENCE [LARGE SCALE GENOMIC DNA]</scope>
    <source>
        <strain evidence="9">Yugu1</strain>
    </source>
</reference>
<dbReference type="PANTHER" id="PTHR45658">
    <property type="entry name" value="GATA TRANSCRIPTION FACTOR"/>
    <property type="match status" value="1"/>
</dbReference>
<accession>A0A368S0V1</accession>
<feature type="compositionally biased region" description="Low complexity" evidence="7">
    <location>
        <begin position="99"/>
        <end position="110"/>
    </location>
</feature>
<evidence type="ECO:0000313" key="9">
    <source>
        <dbReference type="EMBL" id="RCV36062.1"/>
    </source>
</evidence>
<dbReference type="SMART" id="SM00401">
    <property type="entry name" value="ZnF_GATA"/>
    <property type="match status" value="2"/>
</dbReference>
<feature type="region of interest" description="Disordered" evidence="7">
    <location>
        <begin position="527"/>
        <end position="597"/>
    </location>
</feature>
<dbReference type="EMBL" id="CM003534">
    <property type="protein sequence ID" value="RCV36062.1"/>
    <property type="molecule type" value="Genomic_DNA"/>
</dbReference>
<dbReference type="InterPro" id="IPR051140">
    <property type="entry name" value="GATA_TF"/>
</dbReference>
<dbReference type="OrthoDB" id="2162994at2759"/>
<feature type="region of interest" description="Disordered" evidence="7">
    <location>
        <begin position="319"/>
        <end position="433"/>
    </location>
</feature>
<keyword evidence="3 6" id="KW-0863">Zinc-finger</keyword>
<dbReference type="GO" id="GO:0006355">
    <property type="term" value="P:regulation of DNA-templated transcription"/>
    <property type="evidence" value="ECO:0007669"/>
    <property type="project" value="InterPro"/>
</dbReference>
<feature type="domain" description="GATA-type" evidence="8">
    <location>
        <begin position="410"/>
        <end position="446"/>
    </location>
</feature>
<reference evidence="9" key="2">
    <citation type="submission" date="2015-07" db="EMBL/GenBank/DDBJ databases">
        <authorList>
            <person name="Noorani M."/>
        </authorList>
    </citation>
    <scope>NUCLEOTIDE SEQUENCE</scope>
    <source>
        <strain evidence="9">Yugu1</strain>
    </source>
</reference>
<name>A0A368S0V1_SETIT</name>
<feature type="compositionally biased region" description="Pro residues" evidence="7">
    <location>
        <begin position="368"/>
        <end position="385"/>
    </location>
</feature>
<keyword evidence="5" id="KW-0010">Activator</keyword>
<dbReference type="GO" id="GO:0043565">
    <property type="term" value="F:sequence-specific DNA binding"/>
    <property type="evidence" value="ECO:0007669"/>
    <property type="project" value="InterPro"/>
</dbReference>
<sequence>MVRCLCSSTRRVVKQGSTGSHGKTVRFGIRSYCSENTSQGHTQRSRFHLRQSSPEFVKRKFCGFRDPRGHPRKENTAKKKKKGMTRHLSGTLFPPPAADAPARRSPLARSLTRRRRRLRLPSQRVRPPTMATVEGDKIEPPGLGPRTRRSAATRETGDMAGGAGEGEREGPLGYVLSLPAASLPLPVAVSCLDATVPRKARSRLRLRVQPCAWWAFKLPVPAPEEAKSPAPPASMATNPTEEARSPRPQRLRVRHGPPPSPDDPHTPSPAMERPAKRARRCLQCGAVETPQWRSGPMGSGTLCNACGVRLKAAGALREQVHRPPPASARTVAEPPPESPVSDSSPDGPIWEPGSVPDVYLLRKKPPKQGKPPPPRMEPASPPAPAPAVYLLKKKKKKPPKASKKKPWRPRKSSKRCLHCGSSSTPQWREGPMGRSTLCNACGVRYRQGRLLPEYRPLASPSFEPSEHANRHSQVLQLHRQRKGQKNQPPLPTEQPRLMDDLTGALACSGDGDDPMNVLLPRRWHDKDEYPRTPLHQPLPQPADSLPGDPRVGGIDATAQGRGGRGNDPNGAPSSLDSLLLEGPSAPLIDDGDESLIE</sequence>
<dbReference type="CDD" id="cd00202">
    <property type="entry name" value="ZnF_GATA"/>
    <property type="match status" value="2"/>
</dbReference>
<evidence type="ECO:0000256" key="2">
    <source>
        <dbReference type="ARBA" id="ARBA00022723"/>
    </source>
</evidence>
<feature type="compositionally biased region" description="Basic and acidic residues" evidence="7">
    <location>
        <begin position="63"/>
        <end position="77"/>
    </location>
</feature>
<dbReference type="PROSITE" id="PS00344">
    <property type="entry name" value="GATA_ZN_FINGER_1"/>
    <property type="match status" value="2"/>
</dbReference>
<evidence type="ECO:0000256" key="7">
    <source>
        <dbReference type="SAM" id="MobiDB-lite"/>
    </source>
</evidence>
<feature type="region of interest" description="Disordered" evidence="7">
    <location>
        <begin position="456"/>
        <end position="496"/>
    </location>
</feature>
<evidence type="ECO:0000256" key="6">
    <source>
        <dbReference type="PROSITE-ProRule" id="PRU00094"/>
    </source>
</evidence>
<dbReference type="PANTHER" id="PTHR45658:SF130">
    <property type="entry name" value="GATA TRANSCRIPTION FACTOR 14"/>
    <property type="match status" value="1"/>
</dbReference>
<keyword evidence="4" id="KW-0862">Zinc</keyword>
<proteinExistence type="inferred from homology"/>
<feature type="domain" description="GATA-type" evidence="8">
    <location>
        <begin position="275"/>
        <end position="329"/>
    </location>
</feature>
<protein>
    <recommendedName>
        <fullName evidence="8">GATA-type domain-containing protein</fullName>
    </recommendedName>
</protein>
<feature type="region of interest" description="Disordered" evidence="7">
    <location>
        <begin position="222"/>
        <end position="277"/>
    </location>
</feature>
<feature type="region of interest" description="Disordered" evidence="7">
    <location>
        <begin position="62"/>
        <end position="168"/>
    </location>
</feature>
<dbReference type="Pfam" id="PF00320">
    <property type="entry name" value="GATA"/>
    <property type="match status" value="2"/>
</dbReference>
<feature type="compositionally biased region" description="Low complexity" evidence="7">
    <location>
        <begin position="339"/>
        <end position="348"/>
    </location>
</feature>